<name>A0A6J4N7S6_9ACTN</name>
<feature type="non-terminal residue" evidence="2">
    <location>
        <position position="355"/>
    </location>
</feature>
<evidence type="ECO:0000259" key="1">
    <source>
        <dbReference type="PROSITE" id="PS51186"/>
    </source>
</evidence>
<organism evidence="2">
    <name type="scientific">uncultured Nocardioides sp</name>
    <dbReference type="NCBI Taxonomy" id="198441"/>
    <lineage>
        <taxon>Bacteria</taxon>
        <taxon>Bacillati</taxon>
        <taxon>Actinomycetota</taxon>
        <taxon>Actinomycetes</taxon>
        <taxon>Propionibacteriales</taxon>
        <taxon>Nocardioidaceae</taxon>
        <taxon>Nocardioides</taxon>
        <taxon>environmental samples</taxon>
    </lineage>
</organism>
<dbReference type="PANTHER" id="PTHR43792">
    <property type="entry name" value="GNAT FAMILY, PUTATIVE (AFU_ORTHOLOGUE AFUA_3G00765)-RELATED-RELATED"/>
    <property type="match status" value="1"/>
</dbReference>
<accession>A0A6J4N7S6</accession>
<dbReference type="PANTHER" id="PTHR43792:SF1">
    <property type="entry name" value="N-ACETYLTRANSFERASE DOMAIN-CONTAINING PROTEIN"/>
    <property type="match status" value="1"/>
</dbReference>
<gene>
    <name evidence="2" type="ORF">AVDCRST_MAG06-851</name>
</gene>
<evidence type="ECO:0000313" key="2">
    <source>
        <dbReference type="EMBL" id="CAA9379880.1"/>
    </source>
</evidence>
<dbReference type="InterPro" id="IPR016181">
    <property type="entry name" value="Acyl_CoA_acyltransferase"/>
</dbReference>
<dbReference type="InterPro" id="IPR045694">
    <property type="entry name" value="DUF6058"/>
</dbReference>
<dbReference type="AlphaFoldDB" id="A0A6J4N7S6"/>
<dbReference type="Gene3D" id="3.40.630.30">
    <property type="match status" value="1"/>
</dbReference>
<sequence>MSESVHRRYRDVNGDHPMTEADDTYVRAHFVPAGTDVLALIEAGSLPLPSYYLSDGTPMVPADLRDPVGWAGGVERLHAWFTSHWDDADRATAEEEWAAYLSGRYVCLQTVTPLRIRQRTGHIEQIEAAILRLEADPRDPVARGSLGEAVAGLDRILLPMTDYDRLRLGGPLPAEVWVHDVRRDHLTPRLPDLPLHTERLVLRRTHPGDAAALQSYYGDPDVAAYLLTDPWTPRAGEDHVRANTVEDHRLKLLIELDGRVVGDVVLMLQEPSWSMAEVGWVVHPDAAGRGIATEAAAALLDLAFEHYGCHRVYALLDARNHRSAALCERLGMRREAHKIRDFWSKGEWTDSFEYA</sequence>
<dbReference type="Pfam" id="PF19531">
    <property type="entry name" value="DUF6058"/>
    <property type="match status" value="1"/>
</dbReference>
<dbReference type="Pfam" id="PF13302">
    <property type="entry name" value="Acetyltransf_3"/>
    <property type="match status" value="1"/>
</dbReference>
<reference evidence="2" key="1">
    <citation type="submission" date="2020-02" db="EMBL/GenBank/DDBJ databases">
        <authorList>
            <person name="Meier V. D."/>
        </authorList>
    </citation>
    <scope>NUCLEOTIDE SEQUENCE</scope>
    <source>
        <strain evidence="2">AVDCRST_MAG06</strain>
    </source>
</reference>
<dbReference type="EMBL" id="CADCUP010000057">
    <property type="protein sequence ID" value="CAA9379880.1"/>
    <property type="molecule type" value="Genomic_DNA"/>
</dbReference>
<dbReference type="InterPro" id="IPR051531">
    <property type="entry name" value="N-acetyltransferase"/>
</dbReference>
<dbReference type="PROSITE" id="PS51186">
    <property type="entry name" value="GNAT"/>
    <property type="match status" value="1"/>
</dbReference>
<proteinExistence type="predicted"/>
<dbReference type="InterPro" id="IPR000182">
    <property type="entry name" value="GNAT_dom"/>
</dbReference>
<dbReference type="SUPFAM" id="SSF55729">
    <property type="entry name" value="Acyl-CoA N-acyltransferases (Nat)"/>
    <property type="match status" value="1"/>
</dbReference>
<dbReference type="RefSeq" id="WP_295657204.1">
    <property type="nucleotide sequence ID" value="NZ_CADCUP010000057.1"/>
</dbReference>
<dbReference type="GO" id="GO:0016747">
    <property type="term" value="F:acyltransferase activity, transferring groups other than amino-acyl groups"/>
    <property type="evidence" value="ECO:0007669"/>
    <property type="project" value="InterPro"/>
</dbReference>
<protein>
    <recommendedName>
        <fullName evidence="1">N-acetyltransferase domain-containing protein</fullName>
    </recommendedName>
</protein>
<feature type="domain" description="N-acetyltransferase" evidence="1">
    <location>
        <begin position="200"/>
        <end position="355"/>
    </location>
</feature>
<dbReference type="CDD" id="cd04301">
    <property type="entry name" value="NAT_SF"/>
    <property type="match status" value="1"/>
</dbReference>